<reference evidence="2" key="1">
    <citation type="journal article" date="2020" name="Stud. Mycol.">
        <title>101 Dothideomycetes genomes: a test case for predicting lifestyles and emergence of pathogens.</title>
        <authorList>
            <person name="Haridas S."/>
            <person name="Albert R."/>
            <person name="Binder M."/>
            <person name="Bloem J."/>
            <person name="Labutti K."/>
            <person name="Salamov A."/>
            <person name="Andreopoulos B."/>
            <person name="Baker S."/>
            <person name="Barry K."/>
            <person name="Bills G."/>
            <person name="Bluhm B."/>
            <person name="Cannon C."/>
            <person name="Castanera R."/>
            <person name="Culley D."/>
            <person name="Daum C."/>
            <person name="Ezra D."/>
            <person name="Gonzalez J."/>
            <person name="Henrissat B."/>
            <person name="Kuo A."/>
            <person name="Liang C."/>
            <person name="Lipzen A."/>
            <person name="Lutzoni F."/>
            <person name="Magnuson J."/>
            <person name="Mondo S."/>
            <person name="Nolan M."/>
            <person name="Ohm R."/>
            <person name="Pangilinan J."/>
            <person name="Park H.-J."/>
            <person name="Ramirez L."/>
            <person name="Alfaro M."/>
            <person name="Sun H."/>
            <person name="Tritt A."/>
            <person name="Yoshinaga Y."/>
            <person name="Zwiers L.-H."/>
            <person name="Turgeon B."/>
            <person name="Goodwin S."/>
            <person name="Spatafora J."/>
            <person name="Crous P."/>
            <person name="Grigoriev I."/>
        </authorList>
    </citation>
    <scope>NUCLEOTIDE SEQUENCE</scope>
    <source>
        <strain evidence="2">CBS 107.79</strain>
    </source>
</reference>
<feature type="compositionally biased region" description="Basic and acidic residues" evidence="1">
    <location>
        <begin position="204"/>
        <end position="213"/>
    </location>
</feature>
<feature type="compositionally biased region" description="Low complexity" evidence="1">
    <location>
        <begin position="64"/>
        <end position="80"/>
    </location>
</feature>
<evidence type="ECO:0000256" key="1">
    <source>
        <dbReference type="SAM" id="MobiDB-lite"/>
    </source>
</evidence>
<proteinExistence type="predicted"/>
<dbReference type="Proteomes" id="UP000800036">
    <property type="component" value="Unassembled WGS sequence"/>
</dbReference>
<keyword evidence="3" id="KW-1185">Reference proteome</keyword>
<evidence type="ECO:0000313" key="3">
    <source>
        <dbReference type="Proteomes" id="UP000800036"/>
    </source>
</evidence>
<feature type="compositionally biased region" description="Polar residues" evidence="1">
    <location>
        <begin position="53"/>
        <end position="63"/>
    </location>
</feature>
<gene>
    <name evidence="2" type="ORF">BU23DRAFT_164247</name>
</gene>
<sequence>MSSTQVAASPRAPRAQPSSKQIGQASPNNNGNRGQRRNRGNRAQNGNPAATQRGASGNALQGPSLSESAVFSSEEAAVPVGPRQPKKHTRSQPSADRAFSANGAQPGSLTDTELGTAHTIATPAKTQGAYAGPTFHASPAPSALPIPKFLSKSVPPKTHTGPPTPPPDEGSDPSSSPSPSPSPSRGAPIPIPSRQLNSPLDMLFKADRAEKARIGTGSLPTPSFPPAHGPTNGGRPQHLKHDSFGSLNAPFPIELEARSSTVHTSPSPASLGNHRSVTAPSKIPQLEALAQPKGPDPIQDLFNRASLSQNKHGSSTPPKAGYSDSATVNHSPSPFHDGRPSPLRSASGPTAQASSTQSQEAPELLYGNQNLSTKFKAAKTDSSKRNSGLRTEITADSPVVPQNGFPSIPFAKNDMRGVMGNALNGPGGPRRGSAPHITPIPPYRGGPSNQYVRSPNRRSYHARPDSQPHSKANDPMSAFTTGPSASIQKSTTAMAFIPSSVRAKPPPTPPRKAETDSLALEQNLKRMLNLSTADTTGVQ</sequence>
<dbReference type="Pfam" id="PF15365">
    <property type="entry name" value="PNRC"/>
    <property type="match status" value="1"/>
</dbReference>
<organism evidence="2 3">
    <name type="scientific">Bimuria novae-zelandiae CBS 107.79</name>
    <dbReference type="NCBI Taxonomy" id="1447943"/>
    <lineage>
        <taxon>Eukaryota</taxon>
        <taxon>Fungi</taxon>
        <taxon>Dikarya</taxon>
        <taxon>Ascomycota</taxon>
        <taxon>Pezizomycotina</taxon>
        <taxon>Dothideomycetes</taxon>
        <taxon>Pleosporomycetidae</taxon>
        <taxon>Pleosporales</taxon>
        <taxon>Massarineae</taxon>
        <taxon>Didymosphaeriaceae</taxon>
        <taxon>Bimuria</taxon>
    </lineage>
</organism>
<evidence type="ECO:0000313" key="2">
    <source>
        <dbReference type="EMBL" id="KAF1972226.1"/>
    </source>
</evidence>
<feature type="compositionally biased region" description="Basic and acidic residues" evidence="1">
    <location>
        <begin position="462"/>
        <end position="472"/>
    </location>
</feature>
<feature type="compositionally biased region" description="Polar residues" evidence="1">
    <location>
        <begin position="478"/>
        <end position="487"/>
    </location>
</feature>
<dbReference type="OrthoDB" id="2142961at2759"/>
<evidence type="ECO:0008006" key="4">
    <source>
        <dbReference type="Google" id="ProtNLM"/>
    </source>
</evidence>
<feature type="compositionally biased region" description="Low complexity" evidence="1">
    <location>
        <begin position="7"/>
        <end position="19"/>
    </location>
</feature>
<dbReference type="InterPro" id="IPR028322">
    <property type="entry name" value="PNRC-like_rgn"/>
</dbReference>
<protein>
    <recommendedName>
        <fullName evidence="4">Proteophosphoglycan 5</fullName>
    </recommendedName>
</protein>
<feature type="compositionally biased region" description="Polar residues" evidence="1">
    <location>
        <begin position="102"/>
        <end position="113"/>
    </location>
</feature>
<feature type="compositionally biased region" description="Polar residues" evidence="1">
    <location>
        <begin position="347"/>
        <end position="360"/>
    </location>
</feature>
<dbReference type="AlphaFoldDB" id="A0A6A5VB28"/>
<dbReference type="GO" id="GO:0016071">
    <property type="term" value="P:mRNA metabolic process"/>
    <property type="evidence" value="ECO:0007669"/>
    <property type="project" value="UniProtKB-ARBA"/>
</dbReference>
<dbReference type="EMBL" id="ML976688">
    <property type="protein sequence ID" value="KAF1972226.1"/>
    <property type="molecule type" value="Genomic_DNA"/>
</dbReference>
<feature type="compositionally biased region" description="Polar residues" evidence="1">
    <location>
        <begin position="305"/>
        <end position="317"/>
    </location>
</feature>
<feature type="compositionally biased region" description="Polar residues" evidence="1">
    <location>
        <begin position="258"/>
        <end position="279"/>
    </location>
</feature>
<name>A0A6A5VB28_9PLEO</name>
<feature type="region of interest" description="Disordered" evidence="1">
    <location>
        <begin position="1"/>
        <end position="487"/>
    </location>
</feature>
<accession>A0A6A5VB28</accession>